<keyword evidence="1" id="KW-0472">Membrane</keyword>
<name>F2NQ27_MARHT</name>
<keyword evidence="3" id="KW-1185">Reference proteome</keyword>
<dbReference type="eggNOG" id="COG3620">
    <property type="taxonomic scope" value="Bacteria"/>
</dbReference>
<dbReference type="HOGENOM" id="CLU_1502812_0_0_0"/>
<proteinExistence type="predicted"/>
<dbReference type="KEGG" id="mhd:Marky_0375"/>
<reference evidence="2 3" key="1">
    <citation type="journal article" date="2012" name="Stand. Genomic Sci.">
        <title>Complete genome sequence of the aerobic, heterotroph Marinithermus hydrothermalis type strain (T1(T)) from a deep-sea hydrothermal vent chimney.</title>
        <authorList>
            <person name="Copeland A."/>
            <person name="Gu W."/>
            <person name="Yasawong M."/>
            <person name="Lapidus A."/>
            <person name="Lucas S."/>
            <person name="Deshpande S."/>
            <person name="Pagani I."/>
            <person name="Tapia R."/>
            <person name="Cheng J.F."/>
            <person name="Goodwin L.A."/>
            <person name="Pitluck S."/>
            <person name="Liolios K."/>
            <person name="Ivanova N."/>
            <person name="Mavromatis K."/>
            <person name="Mikhailova N."/>
            <person name="Pati A."/>
            <person name="Chen A."/>
            <person name="Palaniappan K."/>
            <person name="Land M."/>
            <person name="Pan C."/>
            <person name="Brambilla E.M."/>
            <person name="Rohde M."/>
            <person name="Tindall B.J."/>
            <person name="Sikorski J."/>
            <person name="Goker M."/>
            <person name="Detter J.C."/>
            <person name="Bristow J."/>
            <person name="Eisen J.A."/>
            <person name="Markowitz V."/>
            <person name="Hugenholtz P."/>
            <person name="Kyrpides N.C."/>
            <person name="Klenk H.P."/>
            <person name="Woyke T."/>
        </authorList>
    </citation>
    <scope>NUCLEOTIDE SEQUENCE [LARGE SCALE GENOMIC DNA]</scope>
    <source>
        <strain evidence="3">DSM 14884 / JCM 11576 / T1</strain>
    </source>
</reference>
<feature type="transmembrane region" description="Helical" evidence="1">
    <location>
        <begin position="45"/>
        <end position="66"/>
    </location>
</feature>
<dbReference type="RefSeq" id="WP_013703183.1">
    <property type="nucleotide sequence ID" value="NC_015387.1"/>
</dbReference>
<keyword evidence="1" id="KW-1133">Transmembrane helix</keyword>
<dbReference type="AlphaFoldDB" id="F2NQ27"/>
<dbReference type="Proteomes" id="UP000007030">
    <property type="component" value="Chromosome"/>
</dbReference>
<feature type="transmembrane region" description="Helical" evidence="1">
    <location>
        <begin position="12"/>
        <end position="33"/>
    </location>
</feature>
<evidence type="ECO:0008006" key="4">
    <source>
        <dbReference type="Google" id="ProtNLM"/>
    </source>
</evidence>
<evidence type="ECO:0000313" key="3">
    <source>
        <dbReference type="Proteomes" id="UP000007030"/>
    </source>
</evidence>
<dbReference type="OrthoDB" id="33281at2"/>
<evidence type="ECO:0000313" key="2">
    <source>
        <dbReference type="EMBL" id="AEB11128.1"/>
    </source>
</evidence>
<organism evidence="2 3">
    <name type="scientific">Marinithermus hydrothermalis (strain DSM 14884 / JCM 11576 / T1)</name>
    <dbReference type="NCBI Taxonomy" id="869210"/>
    <lineage>
        <taxon>Bacteria</taxon>
        <taxon>Thermotogati</taxon>
        <taxon>Deinococcota</taxon>
        <taxon>Deinococci</taxon>
        <taxon>Thermales</taxon>
        <taxon>Thermaceae</taxon>
        <taxon>Marinithermus</taxon>
    </lineage>
</organism>
<keyword evidence="1" id="KW-0812">Transmembrane</keyword>
<protein>
    <recommendedName>
        <fullName evidence="4">CBS domain-containing protein</fullName>
    </recommendedName>
</protein>
<gene>
    <name evidence="2" type="ordered locus">Marky_0375</name>
</gene>
<dbReference type="EMBL" id="CP002630">
    <property type="protein sequence ID" value="AEB11128.1"/>
    <property type="molecule type" value="Genomic_DNA"/>
</dbReference>
<dbReference type="STRING" id="869210.Marky_0375"/>
<accession>F2NQ27</accession>
<evidence type="ECO:0000256" key="1">
    <source>
        <dbReference type="SAM" id="Phobius"/>
    </source>
</evidence>
<sequence>MRTVRELRLAGWIAYVAALVLGLGISFGVHALLGGTGRLGWEGFNLQGLLEGLFFLLIFTLSLWVAKRAVRVPATTLLTAGLVAPPPARALAKPVPLLENVDAYEGRLAVVVEDGQPVGVLGLDDHVVPWDEAPVVSGEVAATELSPLFWRYPIVIVADEHGVHGAITRERYLRMLGVG</sequence>